<evidence type="ECO:0000313" key="2">
    <source>
        <dbReference type="EMBL" id="AJT41456.1"/>
    </source>
</evidence>
<dbReference type="RefSeq" id="WP_045074837.1">
    <property type="nucleotide sequence ID" value="NZ_CP011005.1"/>
</dbReference>
<evidence type="ECO:0000256" key="1">
    <source>
        <dbReference type="ARBA" id="ARBA00007120"/>
    </source>
</evidence>
<dbReference type="PANTHER" id="PTHR30289:SF1">
    <property type="entry name" value="PEBP (PHOSPHATIDYLETHANOLAMINE-BINDING PROTEIN) FAMILY PROTEIN"/>
    <property type="match status" value="1"/>
</dbReference>
<dbReference type="AlphaFoldDB" id="A0A0D4BZA9"/>
<dbReference type="Proteomes" id="UP000061839">
    <property type="component" value="Chromosome"/>
</dbReference>
<accession>A0A0D4BZA9</accession>
<dbReference type="HOGENOM" id="CLU_083918_3_2_11"/>
<gene>
    <name evidence="2" type="ORF">UM93_07880</name>
</gene>
<dbReference type="Pfam" id="PF01161">
    <property type="entry name" value="PBP"/>
    <property type="match status" value="1"/>
</dbReference>
<reference evidence="2 3" key="1">
    <citation type="journal article" date="2015" name="Genome Announc.">
        <title>Complete Genome Sequencing of Protease-Producing Novel Arthrobacter sp. Strain IHBB 11108 Using PacBio Single-Molecule Real-Time Sequencing Technology.</title>
        <authorList>
            <person name="Kiran S."/>
            <person name="Swarnkar M.K."/>
            <person name="Pal M."/>
            <person name="Thakur R."/>
            <person name="Tewari R."/>
            <person name="Singh A.K."/>
            <person name="Gulati A."/>
        </authorList>
    </citation>
    <scope>NUCLEOTIDE SEQUENCE [LARGE SCALE GENOMIC DNA]</scope>
    <source>
        <strain evidence="2 3">IHBB 11108</strain>
    </source>
</reference>
<dbReference type="CDD" id="cd00865">
    <property type="entry name" value="PEBP_bact_arch"/>
    <property type="match status" value="1"/>
</dbReference>
<dbReference type="SUPFAM" id="SSF49777">
    <property type="entry name" value="PEBP-like"/>
    <property type="match status" value="1"/>
</dbReference>
<dbReference type="OrthoDB" id="9797506at2"/>
<dbReference type="KEGG" id="ari:UM93_07880"/>
<dbReference type="InterPro" id="IPR008914">
    <property type="entry name" value="PEBP"/>
</dbReference>
<comment type="similarity">
    <text evidence="1">Belongs to the UPF0098 family.</text>
</comment>
<keyword evidence="3" id="KW-1185">Reference proteome</keyword>
<dbReference type="InterPro" id="IPR036610">
    <property type="entry name" value="PEBP-like_sf"/>
</dbReference>
<evidence type="ECO:0000313" key="3">
    <source>
        <dbReference type="Proteomes" id="UP000061839"/>
    </source>
</evidence>
<evidence type="ECO:0008006" key="4">
    <source>
        <dbReference type="Google" id="ProtNLM"/>
    </source>
</evidence>
<dbReference type="EMBL" id="CP011005">
    <property type="protein sequence ID" value="AJT41456.1"/>
    <property type="molecule type" value="Genomic_DNA"/>
</dbReference>
<protein>
    <recommendedName>
        <fullName evidence="4">PEBP family protein</fullName>
    </recommendedName>
</protein>
<dbReference type="InterPro" id="IPR005247">
    <property type="entry name" value="YbhB_YbcL/LppC-like"/>
</dbReference>
<dbReference type="PATRIC" id="fig|1618207.4.peg.1594"/>
<dbReference type="Gene3D" id="3.90.280.10">
    <property type="entry name" value="PEBP-like"/>
    <property type="match status" value="1"/>
</dbReference>
<dbReference type="STRING" id="1618207.UM93_07880"/>
<organism evidence="2 3">
    <name type="scientific">Psychromicrobium lacuslunae</name>
    <dbReference type="NCBI Taxonomy" id="1618207"/>
    <lineage>
        <taxon>Bacteria</taxon>
        <taxon>Bacillati</taxon>
        <taxon>Actinomycetota</taxon>
        <taxon>Actinomycetes</taxon>
        <taxon>Micrococcales</taxon>
        <taxon>Micrococcaceae</taxon>
        <taxon>Psychromicrobium</taxon>
    </lineage>
</organism>
<name>A0A0D4BZA9_9MICC</name>
<sequence length="184" mass="20435">MLEHLLGRLLKNVHSSEAKSCWYAPELAAPQTLQLSSTAFDDEGDIPLLHSGKGRGDNLSPALAWSDPPEETKQFLFILEDVDVPMPRPILHTVALISASRLGLEQGELSRESADIRFLPAAFGSRGYRGPRPLPQHGPHRYRFQLFALDRELGTDTPKFAKLLGKLDGRVLARGLYTGVQEQR</sequence>
<proteinExistence type="inferred from homology"/>
<dbReference type="PANTHER" id="PTHR30289">
    <property type="entry name" value="UNCHARACTERIZED PROTEIN YBCL-RELATED"/>
    <property type="match status" value="1"/>
</dbReference>